<keyword evidence="11" id="KW-0511">Multifunctional enzyme</keyword>
<dbReference type="GO" id="GO:0006747">
    <property type="term" value="P:FAD biosynthetic process"/>
    <property type="evidence" value="ECO:0007669"/>
    <property type="project" value="UniProtKB-UniRule"/>
</dbReference>
<evidence type="ECO:0000256" key="3">
    <source>
        <dbReference type="ARBA" id="ARBA00022630"/>
    </source>
</evidence>
<dbReference type="NCBIfam" id="TIGR00083">
    <property type="entry name" value="ribF"/>
    <property type="match status" value="1"/>
</dbReference>
<keyword evidence="5 14" id="KW-0808">Transferase</keyword>
<evidence type="ECO:0000256" key="10">
    <source>
        <dbReference type="ARBA" id="ARBA00022840"/>
    </source>
</evidence>
<dbReference type="Proteomes" id="UP000070617">
    <property type="component" value="Unassembled WGS sequence"/>
</dbReference>
<keyword evidence="8 14" id="KW-0418">Kinase</keyword>
<dbReference type="InterPro" id="IPR023465">
    <property type="entry name" value="Riboflavin_kinase_dom_sf"/>
</dbReference>
<comment type="pathway">
    <text evidence="1 14">Cofactor biosynthesis; FAD biosynthesis; FAD from FMN: step 1/1.</text>
</comment>
<dbReference type="AlphaFoldDB" id="A0A133NJU7"/>
<dbReference type="PANTHER" id="PTHR22749">
    <property type="entry name" value="RIBOFLAVIN KINASE/FMN ADENYLYLTRANSFERASE"/>
    <property type="match status" value="1"/>
</dbReference>
<keyword evidence="9 14" id="KW-0274">FAD</keyword>
<evidence type="ECO:0000259" key="15">
    <source>
        <dbReference type="SMART" id="SM00904"/>
    </source>
</evidence>
<dbReference type="GO" id="GO:0009398">
    <property type="term" value="P:FMN biosynthetic process"/>
    <property type="evidence" value="ECO:0007669"/>
    <property type="project" value="UniProtKB-UniRule"/>
</dbReference>
<dbReference type="Gene3D" id="3.40.50.620">
    <property type="entry name" value="HUPs"/>
    <property type="match status" value="1"/>
</dbReference>
<dbReference type="STRING" id="134605.HMPREF3206_00327"/>
<dbReference type="FunFam" id="3.40.50.620:FF:000021">
    <property type="entry name" value="Riboflavin biosynthesis protein"/>
    <property type="match status" value="1"/>
</dbReference>
<evidence type="ECO:0000256" key="5">
    <source>
        <dbReference type="ARBA" id="ARBA00022679"/>
    </source>
</evidence>
<comment type="pathway">
    <text evidence="2 14">Cofactor biosynthesis; FMN biosynthesis; FMN from riboflavin (ATP route): step 1/1.</text>
</comment>
<dbReference type="InterPro" id="IPR002606">
    <property type="entry name" value="Riboflavin_kinase_bac"/>
</dbReference>
<keyword evidence="6 14" id="KW-0548">Nucleotidyltransferase</keyword>
<keyword evidence="17" id="KW-1185">Reference proteome</keyword>
<sequence>MKVIKNILDIEENLQKSYVAIGNFDGLHTGHRTIIKRAMERAKEEDGVSIVFTFQNHPMELLRKDGRSVKYINTNEEKLFMLEKIGVDYVVLQPFTQDFADLTPLEFVRLLKNKLGVEEIFVGFNFSFGKGGVAKTKDLVYLGEGEGIYVHEFKAITSGEDVISSTLIRKSMMTGKFEKALKLLGHPMIVIGEVIHGKKIARKLGFPTANIQIKDRLYPPFGIYGAKLQIEGEDQIRYGVINVGVNPTLKPGEFSLEVHILNFDEDIYGKKMYIELMEYLRTEEKFDSVEELVACIANDVAVWTKRSEELKDGCCIKIGEF</sequence>
<dbReference type="EC" id="2.7.1.26" evidence="14"/>
<keyword evidence="3 14" id="KW-0285">Flavoprotein</keyword>
<dbReference type="GO" id="GO:0008531">
    <property type="term" value="F:riboflavin kinase activity"/>
    <property type="evidence" value="ECO:0007669"/>
    <property type="project" value="UniProtKB-UniRule"/>
</dbReference>
<dbReference type="InterPro" id="IPR014729">
    <property type="entry name" value="Rossmann-like_a/b/a_fold"/>
</dbReference>
<evidence type="ECO:0000256" key="7">
    <source>
        <dbReference type="ARBA" id="ARBA00022741"/>
    </source>
</evidence>
<evidence type="ECO:0000256" key="9">
    <source>
        <dbReference type="ARBA" id="ARBA00022827"/>
    </source>
</evidence>
<evidence type="ECO:0000256" key="2">
    <source>
        <dbReference type="ARBA" id="ARBA00005201"/>
    </source>
</evidence>
<dbReference type="Gene3D" id="2.40.30.30">
    <property type="entry name" value="Riboflavin kinase-like"/>
    <property type="match status" value="1"/>
</dbReference>
<dbReference type="SUPFAM" id="SSF82114">
    <property type="entry name" value="Riboflavin kinase-like"/>
    <property type="match status" value="1"/>
</dbReference>
<dbReference type="EC" id="2.7.7.2" evidence="14"/>
<evidence type="ECO:0000256" key="12">
    <source>
        <dbReference type="ARBA" id="ARBA00047880"/>
    </source>
</evidence>
<evidence type="ECO:0000256" key="8">
    <source>
        <dbReference type="ARBA" id="ARBA00022777"/>
    </source>
</evidence>
<feature type="domain" description="Riboflavin kinase" evidence="15">
    <location>
        <begin position="183"/>
        <end position="308"/>
    </location>
</feature>
<dbReference type="PIRSF" id="PIRSF004491">
    <property type="entry name" value="FAD_Synth"/>
    <property type="match status" value="1"/>
</dbReference>
<evidence type="ECO:0000256" key="11">
    <source>
        <dbReference type="ARBA" id="ARBA00023268"/>
    </source>
</evidence>
<evidence type="ECO:0000256" key="1">
    <source>
        <dbReference type="ARBA" id="ARBA00004726"/>
    </source>
</evidence>
<dbReference type="PANTHER" id="PTHR22749:SF6">
    <property type="entry name" value="RIBOFLAVIN KINASE"/>
    <property type="match status" value="1"/>
</dbReference>
<dbReference type="GO" id="GO:0003919">
    <property type="term" value="F:FMN adenylyltransferase activity"/>
    <property type="evidence" value="ECO:0007669"/>
    <property type="project" value="UniProtKB-UniRule"/>
</dbReference>
<dbReference type="InterPro" id="IPR023468">
    <property type="entry name" value="Riboflavin_kinase"/>
</dbReference>
<evidence type="ECO:0000256" key="6">
    <source>
        <dbReference type="ARBA" id="ARBA00022695"/>
    </source>
</evidence>
<dbReference type="RefSeq" id="WP_060793375.1">
    <property type="nucleotide sequence ID" value="NZ_KQ956514.1"/>
</dbReference>
<keyword evidence="10 14" id="KW-0067">ATP-binding</keyword>
<evidence type="ECO:0000256" key="14">
    <source>
        <dbReference type="PIRNR" id="PIRNR004491"/>
    </source>
</evidence>
<comment type="caution">
    <text evidence="16">The sequence shown here is derived from an EMBL/GenBank/DDBJ whole genome shotgun (WGS) entry which is preliminary data.</text>
</comment>
<evidence type="ECO:0000256" key="13">
    <source>
        <dbReference type="ARBA" id="ARBA00049494"/>
    </source>
</evidence>
<protein>
    <recommendedName>
        <fullName evidence="14">Riboflavin biosynthesis protein</fullName>
    </recommendedName>
    <domain>
        <recommendedName>
            <fullName evidence="14">Riboflavin kinase</fullName>
            <ecNumber evidence="14">2.7.1.26</ecNumber>
        </recommendedName>
        <alternativeName>
            <fullName evidence="14">Flavokinase</fullName>
        </alternativeName>
    </domain>
    <domain>
        <recommendedName>
            <fullName evidence="14">FMN adenylyltransferase</fullName>
            <ecNumber evidence="14">2.7.7.2</ecNumber>
        </recommendedName>
        <alternativeName>
            <fullName evidence="14">FAD pyrophosphorylase</fullName>
        </alternativeName>
        <alternativeName>
            <fullName evidence="14">FAD synthase</fullName>
        </alternativeName>
    </domain>
</protein>
<dbReference type="UniPathway" id="UPA00276">
    <property type="reaction ID" value="UER00406"/>
</dbReference>
<dbReference type="NCBIfam" id="NF004162">
    <property type="entry name" value="PRK05627.1-5"/>
    <property type="match status" value="1"/>
</dbReference>
<accession>A0A133NJU7</accession>
<name>A0A133NJU7_9FUSO</name>
<dbReference type="GO" id="GO:0009231">
    <property type="term" value="P:riboflavin biosynthetic process"/>
    <property type="evidence" value="ECO:0007669"/>
    <property type="project" value="InterPro"/>
</dbReference>
<dbReference type="PATRIC" id="fig|134605.3.peg.328"/>
<dbReference type="SUPFAM" id="SSF52374">
    <property type="entry name" value="Nucleotidylyl transferase"/>
    <property type="match status" value="1"/>
</dbReference>
<dbReference type="EMBL" id="LRPX01000008">
    <property type="protein sequence ID" value="KXA16559.1"/>
    <property type="molecule type" value="Genomic_DNA"/>
</dbReference>
<reference evidence="17" key="1">
    <citation type="submission" date="2016-01" db="EMBL/GenBank/DDBJ databases">
        <authorList>
            <person name="Mitreva M."/>
            <person name="Pepin K.H."/>
            <person name="Mihindukulasuriya K.A."/>
            <person name="Fulton R."/>
            <person name="Fronick C."/>
            <person name="O'Laughlin M."/>
            <person name="Miner T."/>
            <person name="Herter B."/>
            <person name="Rosa B.A."/>
            <person name="Cordes M."/>
            <person name="Tomlinson C."/>
            <person name="Wollam A."/>
            <person name="Palsikar V.B."/>
            <person name="Mardis E.R."/>
            <person name="Wilson R.K."/>
        </authorList>
    </citation>
    <scope>NUCLEOTIDE SEQUENCE [LARGE SCALE GENOMIC DNA]</scope>
    <source>
        <strain evidence="17">CMW8396</strain>
    </source>
</reference>
<dbReference type="UniPathway" id="UPA00277">
    <property type="reaction ID" value="UER00407"/>
</dbReference>
<dbReference type="Pfam" id="PF01687">
    <property type="entry name" value="Flavokinase"/>
    <property type="match status" value="1"/>
</dbReference>
<evidence type="ECO:0000256" key="4">
    <source>
        <dbReference type="ARBA" id="ARBA00022643"/>
    </source>
</evidence>
<dbReference type="SMART" id="SM00904">
    <property type="entry name" value="Flavokinase"/>
    <property type="match status" value="1"/>
</dbReference>
<evidence type="ECO:0000313" key="16">
    <source>
        <dbReference type="EMBL" id="KXA16559.1"/>
    </source>
</evidence>
<keyword evidence="7 14" id="KW-0547">Nucleotide-binding</keyword>
<dbReference type="CDD" id="cd02064">
    <property type="entry name" value="FAD_synthetase_N"/>
    <property type="match status" value="1"/>
</dbReference>
<comment type="catalytic activity">
    <reaction evidence="12 14">
        <text>riboflavin + ATP = FMN + ADP + H(+)</text>
        <dbReference type="Rhea" id="RHEA:14357"/>
        <dbReference type="ChEBI" id="CHEBI:15378"/>
        <dbReference type="ChEBI" id="CHEBI:30616"/>
        <dbReference type="ChEBI" id="CHEBI:57986"/>
        <dbReference type="ChEBI" id="CHEBI:58210"/>
        <dbReference type="ChEBI" id="CHEBI:456216"/>
        <dbReference type="EC" id="2.7.1.26"/>
    </reaction>
</comment>
<evidence type="ECO:0000313" key="17">
    <source>
        <dbReference type="Proteomes" id="UP000070617"/>
    </source>
</evidence>
<comment type="similarity">
    <text evidence="14">Belongs to the ribF family.</text>
</comment>
<proteinExistence type="inferred from homology"/>
<keyword evidence="4 14" id="KW-0288">FMN</keyword>
<dbReference type="InterPro" id="IPR015865">
    <property type="entry name" value="Riboflavin_kinase_bac/euk"/>
</dbReference>
<comment type="catalytic activity">
    <reaction evidence="13 14">
        <text>FMN + ATP + H(+) = FAD + diphosphate</text>
        <dbReference type="Rhea" id="RHEA:17237"/>
        <dbReference type="ChEBI" id="CHEBI:15378"/>
        <dbReference type="ChEBI" id="CHEBI:30616"/>
        <dbReference type="ChEBI" id="CHEBI:33019"/>
        <dbReference type="ChEBI" id="CHEBI:57692"/>
        <dbReference type="ChEBI" id="CHEBI:58210"/>
        <dbReference type="EC" id="2.7.7.2"/>
    </reaction>
</comment>
<dbReference type="InterPro" id="IPR015864">
    <property type="entry name" value="FAD_synthase"/>
</dbReference>
<organism evidence="16 17">
    <name type="scientific">Fusobacterium equinum</name>
    <dbReference type="NCBI Taxonomy" id="134605"/>
    <lineage>
        <taxon>Bacteria</taxon>
        <taxon>Fusobacteriati</taxon>
        <taxon>Fusobacteriota</taxon>
        <taxon>Fusobacteriia</taxon>
        <taxon>Fusobacteriales</taxon>
        <taxon>Fusobacteriaceae</taxon>
        <taxon>Fusobacterium</taxon>
    </lineage>
</organism>
<dbReference type="GO" id="GO:0005524">
    <property type="term" value="F:ATP binding"/>
    <property type="evidence" value="ECO:0007669"/>
    <property type="project" value="UniProtKB-UniRule"/>
</dbReference>
<gene>
    <name evidence="16" type="ORF">HMPREF3206_00327</name>
</gene>
<dbReference type="Pfam" id="PF06574">
    <property type="entry name" value="FAD_syn"/>
    <property type="match status" value="1"/>
</dbReference>